<name>A0AAD5YCY8_9APHY</name>
<dbReference type="Proteomes" id="UP001212997">
    <property type="component" value="Unassembled WGS sequence"/>
</dbReference>
<keyword evidence="3" id="KW-1185">Reference proteome</keyword>
<dbReference type="AlphaFoldDB" id="A0AAD5YCY8"/>
<proteinExistence type="predicted"/>
<gene>
    <name evidence="2" type="ORF">NLI96_g11848</name>
</gene>
<organism evidence="2 3">
    <name type="scientific">Meripilus lineatus</name>
    <dbReference type="NCBI Taxonomy" id="2056292"/>
    <lineage>
        <taxon>Eukaryota</taxon>
        <taxon>Fungi</taxon>
        <taxon>Dikarya</taxon>
        <taxon>Basidiomycota</taxon>
        <taxon>Agaricomycotina</taxon>
        <taxon>Agaricomycetes</taxon>
        <taxon>Polyporales</taxon>
        <taxon>Meripilaceae</taxon>
        <taxon>Meripilus</taxon>
    </lineage>
</organism>
<feature type="compositionally biased region" description="Basic and acidic residues" evidence="1">
    <location>
        <begin position="18"/>
        <end position="50"/>
    </location>
</feature>
<sequence length="415" mass="48623">MEDTLVALKRDLDDLRKDRDEWRNRALDNEDEVKRLKEEIEQRATDRAEERESEGEMVTDNWNDEREPEPGLTQSEYASSGGGRSPVVNLPTLHYNDEKPLQERIQTEDNGMTHWFDGRNVPFGRIHNTFEGCFYQPKIGPTWPPLLDTVSGPRVPPREEMTLPYGEEVINNGIPPMIFRELRVTNCMVIQHLVTIANTQFHPQEIEANIILQRLRWRPNWKPNTRRHPLEVYVAKKYNKVAPWLQKSWKSRQEKWYGEKSDADTRLRKVELKVMGMPEIELSQVMEWMVVLPQANDPELPGIPNELIDNDAKEVALKGMLCMADRMPIGYIREGLAMTLNILSHGNGTDLIETRDPPVERRRLRPTTLTSRRAMEESIRSMEIDREEKEWIGQWVSMNKPKNIQEEEMEMLDYE</sequence>
<reference evidence="2" key="1">
    <citation type="submission" date="2022-07" db="EMBL/GenBank/DDBJ databases">
        <title>Genome Sequence of Physisporinus lineatus.</title>
        <authorList>
            <person name="Buettner E."/>
        </authorList>
    </citation>
    <scope>NUCLEOTIDE SEQUENCE</scope>
    <source>
        <strain evidence="2">VT162</strain>
    </source>
</reference>
<protein>
    <submittedName>
        <fullName evidence="2">Uncharacterized protein</fullName>
    </submittedName>
</protein>
<feature type="region of interest" description="Disordered" evidence="1">
    <location>
        <begin position="18"/>
        <end position="85"/>
    </location>
</feature>
<evidence type="ECO:0000313" key="3">
    <source>
        <dbReference type="Proteomes" id="UP001212997"/>
    </source>
</evidence>
<evidence type="ECO:0000313" key="2">
    <source>
        <dbReference type="EMBL" id="KAJ3475420.1"/>
    </source>
</evidence>
<accession>A0AAD5YCY8</accession>
<evidence type="ECO:0000256" key="1">
    <source>
        <dbReference type="SAM" id="MobiDB-lite"/>
    </source>
</evidence>
<dbReference type="EMBL" id="JANAWD010000859">
    <property type="protein sequence ID" value="KAJ3475420.1"/>
    <property type="molecule type" value="Genomic_DNA"/>
</dbReference>
<comment type="caution">
    <text evidence="2">The sequence shown here is derived from an EMBL/GenBank/DDBJ whole genome shotgun (WGS) entry which is preliminary data.</text>
</comment>